<dbReference type="Gene3D" id="1.10.10.10">
    <property type="entry name" value="Winged helix-like DNA-binding domain superfamily/Winged helix DNA-binding domain"/>
    <property type="match status" value="1"/>
</dbReference>
<dbReference type="InterPro" id="IPR058163">
    <property type="entry name" value="LysR-type_TF_proteobact-type"/>
</dbReference>
<keyword evidence="4" id="KW-0804">Transcription</keyword>
<evidence type="ECO:0000256" key="2">
    <source>
        <dbReference type="ARBA" id="ARBA00023015"/>
    </source>
</evidence>
<evidence type="ECO:0000313" key="6">
    <source>
        <dbReference type="EMBL" id="MBW9051321.1"/>
    </source>
</evidence>
<dbReference type="InterPro" id="IPR036388">
    <property type="entry name" value="WH-like_DNA-bd_sf"/>
</dbReference>
<gene>
    <name evidence="6" type="ORF">JNB85_02700</name>
</gene>
<evidence type="ECO:0000313" key="7">
    <source>
        <dbReference type="Proteomes" id="UP000717752"/>
    </source>
</evidence>
<dbReference type="InterPro" id="IPR005119">
    <property type="entry name" value="LysR_subst-bd"/>
</dbReference>
<dbReference type="InterPro" id="IPR036390">
    <property type="entry name" value="WH_DNA-bd_sf"/>
</dbReference>
<organism evidence="6 7">
    <name type="scientific">Rhizobium mesosinicum</name>
    <dbReference type="NCBI Taxonomy" id="335017"/>
    <lineage>
        <taxon>Bacteria</taxon>
        <taxon>Pseudomonadati</taxon>
        <taxon>Pseudomonadota</taxon>
        <taxon>Alphaproteobacteria</taxon>
        <taxon>Hyphomicrobiales</taxon>
        <taxon>Rhizobiaceae</taxon>
        <taxon>Rhizobium/Agrobacterium group</taxon>
        <taxon>Rhizobium</taxon>
    </lineage>
</organism>
<dbReference type="CDD" id="cd08471">
    <property type="entry name" value="PBP2_CrgA_like_2"/>
    <property type="match status" value="1"/>
</dbReference>
<dbReference type="Pfam" id="PF03466">
    <property type="entry name" value="LysR_substrate"/>
    <property type="match status" value="1"/>
</dbReference>
<evidence type="ECO:0000259" key="5">
    <source>
        <dbReference type="PROSITE" id="PS50931"/>
    </source>
</evidence>
<dbReference type="Proteomes" id="UP000717752">
    <property type="component" value="Unassembled WGS sequence"/>
</dbReference>
<proteinExistence type="inferred from homology"/>
<dbReference type="PROSITE" id="PS50931">
    <property type="entry name" value="HTH_LYSR"/>
    <property type="match status" value="1"/>
</dbReference>
<sequence length="314" mass="34025">MDRFEAMSMLLEVVNRGNLSAASRSLKIPLPTLSRKITELEALLGTKLLTRTTRKIALTDAGATYVEAVKRILEQVEEAERQASGEFAMPKGDLVLTAPVQFGRLHVLPVVTDFLAAFPAINVRLMLADRNIDLVEEHVDMAVRIGDLPDSAMVATRVGSVRRVVCGSPALFAGRRVPKEPADLRDLPCISVEVLSPFAGWQFRKPGVSKSVEVAITPRLSLTTTEAAAEAAIRGAGVTRLLYYQVAEAVAAGTLKLVLEDFEPEPAPIHLVHLARGQMPLKMRHFLDFAAPRLRASIAALQSLSQGGKSPPLL</sequence>
<dbReference type="PANTHER" id="PTHR30537">
    <property type="entry name" value="HTH-TYPE TRANSCRIPTIONAL REGULATOR"/>
    <property type="match status" value="1"/>
</dbReference>
<comment type="similarity">
    <text evidence="1">Belongs to the LysR transcriptional regulatory family.</text>
</comment>
<reference evidence="6 7" key="1">
    <citation type="journal article" date="2021" name="MBio">
        <title>Poor Competitiveness of Bradyrhizobium in Pigeon Pea Root Colonization in Indian Soils.</title>
        <authorList>
            <person name="Chalasani D."/>
            <person name="Basu A."/>
            <person name="Pullabhotla S.V.S.R.N."/>
            <person name="Jorrin B."/>
            <person name="Neal A.L."/>
            <person name="Poole P.S."/>
            <person name="Podile A.R."/>
            <person name="Tkacz A."/>
        </authorList>
    </citation>
    <scope>NUCLEOTIDE SEQUENCE [LARGE SCALE GENOMIC DNA]</scope>
    <source>
        <strain evidence="6 7">HU56</strain>
    </source>
</reference>
<dbReference type="SUPFAM" id="SSF46785">
    <property type="entry name" value="Winged helix' DNA-binding domain"/>
    <property type="match status" value="1"/>
</dbReference>
<evidence type="ECO:0000256" key="1">
    <source>
        <dbReference type="ARBA" id="ARBA00009437"/>
    </source>
</evidence>
<dbReference type="RefSeq" id="WP_220332844.1">
    <property type="nucleotide sequence ID" value="NZ_JAEUAK010000001.1"/>
</dbReference>
<dbReference type="PANTHER" id="PTHR30537:SF5">
    <property type="entry name" value="HTH-TYPE TRANSCRIPTIONAL ACTIVATOR TTDR-RELATED"/>
    <property type="match status" value="1"/>
</dbReference>
<dbReference type="Pfam" id="PF00126">
    <property type="entry name" value="HTH_1"/>
    <property type="match status" value="1"/>
</dbReference>
<comment type="caution">
    <text evidence="6">The sequence shown here is derived from an EMBL/GenBank/DDBJ whole genome shotgun (WGS) entry which is preliminary data.</text>
</comment>
<dbReference type="EMBL" id="JAEUAK010000001">
    <property type="protein sequence ID" value="MBW9051321.1"/>
    <property type="molecule type" value="Genomic_DNA"/>
</dbReference>
<evidence type="ECO:0000256" key="4">
    <source>
        <dbReference type="ARBA" id="ARBA00023163"/>
    </source>
</evidence>
<accession>A0ABS7GN02</accession>
<keyword evidence="3" id="KW-0238">DNA-binding</keyword>
<dbReference type="InterPro" id="IPR000847">
    <property type="entry name" value="LysR_HTH_N"/>
</dbReference>
<protein>
    <submittedName>
        <fullName evidence="6">LysR family transcriptional regulator</fullName>
    </submittedName>
</protein>
<keyword evidence="7" id="KW-1185">Reference proteome</keyword>
<keyword evidence="2" id="KW-0805">Transcription regulation</keyword>
<evidence type="ECO:0000256" key="3">
    <source>
        <dbReference type="ARBA" id="ARBA00023125"/>
    </source>
</evidence>
<dbReference type="Gene3D" id="3.40.190.290">
    <property type="match status" value="1"/>
</dbReference>
<dbReference type="SUPFAM" id="SSF53850">
    <property type="entry name" value="Periplasmic binding protein-like II"/>
    <property type="match status" value="1"/>
</dbReference>
<feature type="domain" description="HTH lysR-type" evidence="5">
    <location>
        <begin position="1"/>
        <end position="59"/>
    </location>
</feature>
<name>A0ABS7GN02_9HYPH</name>